<protein>
    <submittedName>
        <fullName evidence="1">Uncharacterized protein</fullName>
    </submittedName>
</protein>
<proteinExistence type="predicted"/>
<dbReference type="EMBL" id="MN740453">
    <property type="protein sequence ID" value="QHU27320.1"/>
    <property type="molecule type" value="Genomic_DNA"/>
</dbReference>
<reference evidence="1" key="1">
    <citation type="journal article" date="2020" name="Nature">
        <title>Giant virus diversity and host interactions through global metagenomics.</title>
        <authorList>
            <person name="Schulz F."/>
            <person name="Roux S."/>
            <person name="Paez-Espino D."/>
            <person name="Jungbluth S."/>
            <person name="Walsh D.A."/>
            <person name="Denef V.J."/>
            <person name="McMahon K.D."/>
            <person name="Konstantinidis K.T."/>
            <person name="Eloe-Fadrosh E.A."/>
            <person name="Kyrpides N.C."/>
            <person name="Woyke T."/>
        </authorList>
    </citation>
    <scope>NUCLEOTIDE SEQUENCE</scope>
    <source>
        <strain evidence="1">GVMAG-M-3300027763-16</strain>
    </source>
</reference>
<sequence>MPYTNLIKINLFNIMINDRSEIEKLYESNNIDKPEFISSLLYETKNNEIKSTIDGETINEDQVIFILIEFLLYNLVHINELIELMNNKGTEGKEGTEGTIEVINIPSDAYDTVTESDIFRYSAILNEKIIKLKNMGGGNKKTKKSDKYTVKQLKTMAFVYNVNTTKKSNGKIVNLKSNELLTKLKKSKIIL</sequence>
<accession>A0A6C0LAI8</accession>
<organism evidence="1">
    <name type="scientific">viral metagenome</name>
    <dbReference type="NCBI Taxonomy" id="1070528"/>
    <lineage>
        <taxon>unclassified sequences</taxon>
        <taxon>metagenomes</taxon>
        <taxon>organismal metagenomes</taxon>
    </lineage>
</organism>
<dbReference type="AlphaFoldDB" id="A0A6C0LAI8"/>
<evidence type="ECO:0000313" key="1">
    <source>
        <dbReference type="EMBL" id="QHU27320.1"/>
    </source>
</evidence>
<name>A0A6C0LAI8_9ZZZZ</name>